<comment type="caution">
    <text evidence="2">The sequence shown here is derived from an EMBL/GenBank/DDBJ whole genome shotgun (WGS) entry which is preliminary data.</text>
</comment>
<dbReference type="PANTHER" id="PTHR33116:SF85">
    <property type="entry name" value="REVERSE TRANSCRIPTASE ZINC-BINDING DOMAIN-CONTAINING PROTEIN"/>
    <property type="match status" value="1"/>
</dbReference>
<feature type="compositionally biased region" description="Basic and acidic residues" evidence="1">
    <location>
        <begin position="9"/>
        <end position="29"/>
    </location>
</feature>
<name>A0A438IF88_VITVI</name>
<reference evidence="2 3" key="1">
    <citation type="journal article" date="2018" name="PLoS Genet.">
        <title>Population sequencing reveals clonal diversity and ancestral inbreeding in the grapevine cultivar Chardonnay.</title>
        <authorList>
            <person name="Roach M.J."/>
            <person name="Johnson D.L."/>
            <person name="Bohlmann J."/>
            <person name="van Vuuren H.J."/>
            <person name="Jones S.J."/>
            <person name="Pretorius I.S."/>
            <person name="Schmidt S.A."/>
            <person name="Borneman A.R."/>
        </authorList>
    </citation>
    <scope>NUCLEOTIDE SEQUENCE [LARGE SCALE GENOMIC DNA]</scope>
    <source>
        <strain evidence="3">cv. Chardonnay</strain>
        <tissue evidence="2">Leaf</tissue>
    </source>
</reference>
<protein>
    <submittedName>
        <fullName evidence="2">Uncharacterized protein</fullName>
    </submittedName>
</protein>
<proteinExistence type="predicted"/>
<dbReference type="Proteomes" id="UP000288805">
    <property type="component" value="Unassembled WGS sequence"/>
</dbReference>
<sequence>MRLKKEKPKNRPCERPNRKEKQPWHHRKVEEHFPRHVQGLGLRKNSRRTSEKLFGGLAEAKEPQKRHVQGSDGRNRYEGWLVGVRRGWRRKRIAGKWLTRPHALVRAPCCVGKRRRRKSHGGECFLTTIRPTGKLWALGKVTGMKHGHKKVKERNDVRVEVSHLFFADDTLIFCDASKENLEYLSWVFMWFEVCSGLKINLEEFAEVLGCKVGSLPSTYLGLPLGAPYKSSKVWEGVEERFKKRLVLWKRQYLSKEKHNGGLGFKSLPLFNKALLGKWFWRFVMVKNPLWKRVIVGKYGIQEGEWCTKEVRRYGVGVWKAIRNGWEDFKDKTWL</sequence>
<accession>A0A438IF88</accession>
<gene>
    <name evidence="2" type="ORF">CK203_034211</name>
</gene>
<dbReference type="AlphaFoldDB" id="A0A438IF88"/>
<feature type="region of interest" description="Disordered" evidence="1">
    <location>
        <begin position="1"/>
        <end position="29"/>
    </location>
</feature>
<evidence type="ECO:0000313" key="2">
    <source>
        <dbReference type="EMBL" id="RVW95347.1"/>
    </source>
</evidence>
<organism evidence="2 3">
    <name type="scientific">Vitis vinifera</name>
    <name type="common">Grape</name>
    <dbReference type="NCBI Taxonomy" id="29760"/>
    <lineage>
        <taxon>Eukaryota</taxon>
        <taxon>Viridiplantae</taxon>
        <taxon>Streptophyta</taxon>
        <taxon>Embryophyta</taxon>
        <taxon>Tracheophyta</taxon>
        <taxon>Spermatophyta</taxon>
        <taxon>Magnoliopsida</taxon>
        <taxon>eudicotyledons</taxon>
        <taxon>Gunneridae</taxon>
        <taxon>Pentapetalae</taxon>
        <taxon>rosids</taxon>
        <taxon>Vitales</taxon>
        <taxon>Vitaceae</taxon>
        <taxon>Viteae</taxon>
        <taxon>Vitis</taxon>
    </lineage>
</organism>
<evidence type="ECO:0000313" key="3">
    <source>
        <dbReference type="Proteomes" id="UP000288805"/>
    </source>
</evidence>
<dbReference type="PANTHER" id="PTHR33116">
    <property type="entry name" value="REVERSE TRANSCRIPTASE ZINC-BINDING DOMAIN-CONTAINING PROTEIN-RELATED-RELATED"/>
    <property type="match status" value="1"/>
</dbReference>
<evidence type="ECO:0000256" key="1">
    <source>
        <dbReference type="SAM" id="MobiDB-lite"/>
    </source>
</evidence>
<dbReference type="EMBL" id="QGNW01000115">
    <property type="protein sequence ID" value="RVW95347.1"/>
    <property type="molecule type" value="Genomic_DNA"/>
</dbReference>